<reference evidence="1 2" key="1">
    <citation type="journal article" date="2018" name="Front. Plant Sci.">
        <title>Red Clover (Trifolium pratense) and Zigzag Clover (T. medium) - A Picture of Genomic Similarities and Differences.</title>
        <authorList>
            <person name="Dluhosova J."/>
            <person name="Istvanek J."/>
            <person name="Nedelnik J."/>
            <person name="Repkova J."/>
        </authorList>
    </citation>
    <scope>NUCLEOTIDE SEQUENCE [LARGE SCALE GENOMIC DNA]</scope>
    <source>
        <strain evidence="2">cv. 10/8</strain>
        <tissue evidence="1">Leaf</tissue>
    </source>
</reference>
<feature type="non-terminal residue" evidence="1">
    <location>
        <position position="43"/>
    </location>
</feature>
<protein>
    <submittedName>
        <fullName evidence="1">Uncharacterized protein</fullName>
    </submittedName>
</protein>
<sequence length="43" mass="4704">MWCLPLFEILEHWYHYFSPSSPDSPTSGLRAVVRLGGGAGGDP</sequence>
<dbReference type="AlphaFoldDB" id="A0A392VKP3"/>
<organism evidence="1 2">
    <name type="scientific">Trifolium medium</name>
    <dbReference type="NCBI Taxonomy" id="97028"/>
    <lineage>
        <taxon>Eukaryota</taxon>
        <taxon>Viridiplantae</taxon>
        <taxon>Streptophyta</taxon>
        <taxon>Embryophyta</taxon>
        <taxon>Tracheophyta</taxon>
        <taxon>Spermatophyta</taxon>
        <taxon>Magnoliopsida</taxon>
        <taxon>eudicotyledons</taxon>
        <taxon>Gunneridae</taxon>
        <taxon>Pentapetalae</taxon>
        <taxon>rosids</taxon>
        <taxon>fabids</taxon>
        <taxon>Fabales</taxon>
        <taxon>Fabaceae</taxon>
        <taxon>Papilionoideae</taxon>
        <taxon>50 kb inversion clade</taxon>
        <taxon>NPAAA clade</taxon>
        <taxon>Hologalegina</taxon>
        <taxon>IRL clade</taxon>
        <taxon>Trifolieae</taxon>
        <taxon>Trifolium</taxon>
    </lineage>
</organism>
<accession>A0A392VKP3</accession>
<dbReference type="Proteomes" id="UP000265520">
    <property type="component" value="Unassembled WGS sequence"/>
</dbReference>
<comment type="caution">
    <text evidence="1">The sequence shown here is derived from an EMBL/GenBank/DDBJ whole genome shotgun (WGS) entry which is preliminary data.</text>
</comment>
<keyword evidence="2" id="KW-1185">Reference proteome</keyword>
<name>A0A392VKP3_9FABA</name>
<dbReference type="EMBL" id="LXQA011180891">
    <property type="protein sequence ID" value="MCI87992.1"/>
    <property type="molecule type" value="Genomic_DNA"/>
</dbReference>
<evidence type="ECO:0000313" key="2">
    <source>
        <dbReference type="Proteomes" id="UP000265520"/>
    </source>
</evidence>
<proteinExistence type="predicted"/>
<evidence type="ECO:0000313" key="1">
    <source>
        <dbReference type="EMBL" id="MCI87992.1"/>
    </source>
</evidence>